<dbReference type="InterPro" id="IPR041657">
    <property type="entry name" value="HTH_17"/>
</dbReference>
<protein>
    <recommendedName>
        <fullName evidence="1">Helix-turn-helix domain-containing protein</fullName>
    </recommendedName>
</protein>
<dbReference type="InterPro" id="IPR010093">
    <property type="entry name" value="SinI_DNA-bd"/>
</dbReference>
<dbReference type="AlphaFoldDB" id="A0A317EFN8"/>
<sequence length="60" mass="6432">MPHERPEALTIEQVCNLLGISRSTVYKLAAAGQLTKLKLAGCTRFPRDQVEALAKGAAHG</sequence>
<evidence type="ECO:0000313" key="3">
    <source>
        <dbReference type="Proteomes" id="UP000245461"/>
    </source>
</evidence>
<dbReference type="SUPFAM" id="SSF46955">
    <property type="entry name" value="Putative DNA-binding domain"/>
    <property type="match status" value="1"/>
</dbReference>
<dbReference type="OrthoDB" id="9805928at2"/>
<reference evidence="2 3" key="1">
    <citation type="submission" date="2018-05" db="EMBL/GenBank/DDBJ databases">
        <title>Zavarzinia sp. HR-AS.</title>
        <authorList>
            <person name="Lee Y."/>
            <person name="Jeon C.O."/>
        </authorList>
    </citation>
    <scope>NUCLEOTIDE SEQUENCE [LARGE SCALE GENOMIC DNA]</scope>
    <source>
        <strain evidence="2 3">HR-AS</strain>
    </source>
</reference>
<proteinExistence type="predicted"/>
<keyword evidence="3" id="KW-1185">Reference proteome</keyword>
<dbReference type="Proteomes" id="UP000245461">
    <property type="component" value="Unassembled WGS sequence"/>
</dbReference>
<dbReference type="Pfam" id="PF12728">
    <property type="entry name" value="HTH_17"/>
    <property type="match status" value="1"/>
</dbReference>
<feature type="domain" description="Helix-turn-helix" evidence="1">
    <location>
        <begin position="9"/>
        <end position="55"/>
    </location>
</feature>
<evidence type="ECO:0000259" key="1">
    <source>
        <dbReference type="Pfam" id="PF12728"/>
    </source>
</evidence>
<accession>A0A317EFN8</accession>
<gene>
    <name evidence="2" type="ORF">DKG74_08830</name>
</gene>
<dbReference type="NCBIfam" id="TIGR01764">
    <property type="entry name" value="excise"/>
    <property type="match status" value="1"/>
</dbReference>
<dbReference type="RefSeq" id="WP_109904818.1">
    <property type="nucleotide sequence ID" value="NZ_QGLE01000004.1"/>
</dbReference>
<evidence type="ECO:0000313" key="2">
    <source>
        <dbReference type="EMBL" id="PWR24213.1"/>
    </source>
</evidence>
<dbReference type="GO" id="GO:0003677">
    <property type="term" value="F:DNA binding"/>
    <property type="evidence" value="ECO:0007669"/>
    <property type="project" value="InterPro"/>
</dbReference>
<dbReference type="InterPro" id="IPR009061">
    <property type="entry name" value="DNA-bd_dom_put_sf"/>
</dbReference>
<comment type="caution">
    <text evidence="2">The sequence shown here is derived from an EMBL/GenBank/DDBJ whole genome shotgun (WGS) entry which is preliminary data.</text>
</comment>
<name>A0A317EFN8_9PROT</name>
<organism evidence="2 3">
    <name type="scientific">Zavarzinia aquatilis</name>
    <dbReference type="NCBI Taxonomy" id="2211142"/>
    <lineage>
        <taxon>Bacteria</taxon>
        <taxon>Pseudomonadati</taxon>
        <taxon>Pseudomonadota</taxon>
        <taxon>Alphaproteobacteria</taxon>
        <taxon>Rhodospirillales</taxon>
        <taxon>Zavarziniaceae</taxon>
        <taxon>Zavarzinia</taxon>
    </lineage>
</organism>
<dbReference type="EMBL" id="QGLE01000004">
    <property type="protein sequence ID" value="PWR24213.1"/>
    <property type="molecule type" value="Genomic_DNA"/>
</dbReference>